<evidence type="ECO:0000259" key="1">
    <source>
        <dbReference type="Pfam" id="PF08241"/>
    </source>
</evidence>
<dbReference type="eggNOG" id="COG4627">
    <property type="taxonomic scope" value="Bacteria"/>
</dbReference>
<feature type="domain" description="Methyltransferase type 11" evidence="1">
    <location>
        <begin position="37"/>
        <end position="90"/>
    </location>
</feature>
<accession>A0L7M0</accession>
<evidence type="ECO:0000313" key="2">
    <source>
        <dbReference type="EMBL" id="ABK43963.1"/>
    </source>
</evidence>
<dbReference type="RefSeq" id="WP_011713116.1">
    <property type="nucleotide sequence ID" value="NC_008576.1"/>
</dbReference>
<reference evidence="2 3" key="2">
    <citation type="journal article" date="2012" name="Int. J. Syst. Evol. Microbiol.">
        <title>Magnetococcus marinus gen. nov., sp. nov., a marine, magnetotactic bacterium that represents a novel lineage (Magnetococcaceae fam. nov.; Magnetococcales ord. nov.) at the base of the Alphaproteobacteria.</title>
        <authorList>
            <person name="Bazylinski D.A."/>
            <person name="Williams T.J."/>
            <person name="Lefevre C.T."/>
            <person name="Berg R.J."/>
            <person name="Zhang C.L."/>
            <person name="Bowser S.S."/>
            <person name="Dean A.J."/>
            <person name="Beveridge T.J."/>
        </authorList>
    </citation>
    <scope>NUCLEOTIDE SEQUENCE [LARGE SCALE GENOMIC DNA]</scope>
    <source>
        <strain evidence="3">ATCC BAA-1437 / JCM 17883 / MC-1</strain>
    </source>
</reference>
<dbReference type="GO" id="GO:0032259">
    <property type="term" value="P:methylation"/>
    <property type="evidence" value="ECO:0007669"/>
    <property type="project" value="UniProtKB-KW"/>
</dbReference>
<dbReference type="InterPro" id="IPR029063">
    <property type="entry name" value="SAM-dependent_MTases_sf"/>
</dbReference>
<reference evidence="3" key="1">
    <citation type="journal article" date="2009" name="Appl. Environ. Microbiol.">
        <title>Complete genome sequence of the chemolithoautotrophic marine magnetotactic coccus strain MC-1.</title>
        <authorList>
            <person name="Schubbe S."/>
            <person name="Williams T.J."/>
            <person name="Xie G."/>
            <person name="Kiss H.E."/>
            <person name="Brettin T.S."/>
            <person name="Martinez D."/>
            <person name="Ross C.A."/>
            <person name="Schuler D."/>
            <person name="Cox B.L."/>
            <person name="Nealson K.H."/>
            <person name="Bazylinski D.A."/>
        </authorList>
    </citation>
    <scope>NUCLEOTIDE SEQUENCE [LARGE SCALE GENOMIC DNA]</scope>
    <source>
        <strain evidence="3">ATCC BAA-1437 / JCM 17883 / MC-1</strain>
    </source>
</reference>
<sequence length="197" mass="22764">MMEEKGVLEQPIQLNLGCGERKLAGYINVDLHGSPDVRHDLEKTPWPWPDNSVTAVTLSHVLEHLGRDSELFFNIIRELYRVCRHQAQIVIRVPHPWHKDYLGDPTHVRPILPEGLALFSKKQINAWQAQGYGNTPLAHILDVDFEIIRVVNYYSPEWDAKLRSGVLSAQQVQQASEQYVNVIKEMEILWQVVKEDR</sequence>
<gene>
    <name evidence="2" type="ordered locus">Mmc1_1454</name>
</gene>
<dbReference type="EMBL" id="CP000471">
    <property type="protein sequence ID" value="ABK43963.1"/>
    <property type="molecule type" value="Genomic_DNA"/>
</dbReference>
<evidence type="ECO:0000313" key="3">
    <source>
        <dbReference type="Proteomes" id="UP000002586"/>
    </source>
</evidence>
<dbReference type="InterPro" id="IPR013216">
    <property type="entry name" value="Methyltransf_11"/>
</dbReference>
<dbReference type="AlphaFoldDB" id="A0L7M0"/>
<dbReference type="Pfam" id="PF08241">
    <property type="entry name" value="Methyltransf_11"/>
    <property type="match status" value="1"/>
</dbReference>
<dbReference type="KEGG" id="mgm:Mmc1_1454"/>
<name>A0L7M0_MAGMM</name>
<dbReference type="HOGENOM" id="CLU_1382660_0_0_5"/>
<dbReference type="Proteomes" id="UP000002586">
    <property type="component" value="Chromosome"/>
</dbReference>
<dbReference type="STRING" id="156889.Mmc1_1454"/>
<organism evidence="2 3">
    <name type="scientific">Magnetococcus marinus (strain ATCC BAA-1437 / JCM 17883 / MC-1)</name>
    <dbReference type="NCBI Taxonomy" id="156889"/>
    <lineage>
        <taxon>Bacteria</taxon>
        <taxon>Pseudomonadati</taxon>
        <taxon>Pseudomonadota</taxon>
        <taxon>Magnetococcia</taxon>
        <taxon>Magnetococcales</taxon>
        <taxon>Magnetococcaceae</taxon>
        <taxon>Magnetococcus</taxon>
    </lineage>
</organism>
<keyword evidence="2" id="KW-0808">Transferase</keyword>
<keyword evidence="2" id="KW-0489">Methyltransferase</keyword>
<dbReference type="Gene3D" id="3.40.50.150">
    <property type="entry name" value="Vaccinia Virus protein VP39"/>
    <property type="match status" value="1"/>
</dbReference>
<proteinExistence type="predicted"/>
<keyword evidence="3" id="KW-1185">Reference proteome</keyword>
<dbReference type="SUPFAM" id="SSF53335">
    <property type="entry name" value="S-adenosyl-L-methionine-dependent methyltransferases"/>
    <property type="match status" value="1"/>
</dbReference>
<protein>
    <submittedName>
        <fullName evidence="2">Methyltransferase type 11</fullName>
    </submittedName>
</protein>
<dbReference type="GO" id="GO:0008757">
    <property type="term" value="F:S-adenosylmethionine-dependent methyltransferase activity"/>
    <property type="evidence" value="ECO:0007669"/>
    <property type="project" value="InterPro"/>
</dbReference>